<comment type="caution">
    <text evidence="2">The sequence shown here is derived from an EMBL/GenBank/DDBJ whole genome shotgun (WGS) entry which is preliminary data.</text>
</comment>
<dbReference type="PROSITE" id="PS51301">
    <property type="entry name" value="KILA_N"/>
    <property type="match status" value="1"/>
</dbReference>
<dbReference type="InterPro" id="IPR018004">
    <property type="entry name" value="KilA/APSES_HTH"/>
</dbReference>
<evidence type="ECO:0000313" key="2">
    <source>
        <dbReference type="EMBL" id="MEA5520790.1"/>
    </source>
</evidence>
<sequence>MQQYFEHKVGELVVSQRKSDGYISATKLARAYENKIGKYKNPNQWFEKDRTNEYVELLSDKTGLEVYELVQKKGQGKKIETWIHPKLAVSFAMWLSPEFEMMVSEWVEQWLFTSQTPTTSELLHPYQRVWYQRLILFEQKTKLPNGTWCIFEQISKLMRDLEAKGVPLHDKATIDISVGRAWCHWLREEENYDTSSIDQYPHYYPDKRGVQLVNIYPFELLGKFHQWLQDTYIPSKFPAYVRKYVTQEECKLISEAIGYEVKPIQRSQTNSKS</sequence>
<dbReference type="InterPro" id="IPR017880">
    <property type="entry name" value="KilA_N"/>
</dbReference>
<feature type="domain" description="KilA-N" evidence="1">
    <location>
        <begin position="3"/>
        <end position="110"/>
    </location>
</feature>
<dbReference type="RefSeq" id="WP_323272740.1">
    <property type="nucleotide sequence ID" value="NZ_JAYGHT010000095.1"/>
</dbReference>
<accession>A0ABU5U0T9</accession>
<dbReference type="InterPro" id="IPR036887">
    <property type="entry name" value="HTH_APSES_sf"/>
</dbReference>
<dbReference type="InterPro" id="IPR058744">
    <property type="entry name" value="BstA-like_C"/>
</dbReference>
<dbReference type="Pfam" id="PF04383">
    <property type="entry name" value="KilA-N"/>
    <property type="match status" value="1"/>
</dbReference>
<proteinExistence type="predicted"/>
<protein>
    <submittedName>
        <fullName evidence="2">KilA-N domain-containing protein</fullName>
    </submittedName>
</protein>
<reference evidence="2 3" key="1">
    <citation type="submission" date="2023-12" db="EMBL/GenBank/DDBJ databases">
        <title>Baltic Sea Cyanobacteria.</title>
        <authorList>
            <person name="Delbaje E."/>
            <person name="Fewer D.P."/>
            <person name="Shishido T.K."/>
        </authorList>
    </citation>
    <scope>NUCLEOTIDE SEQUENCE [LARGE SCALE GENOMIC DNA]</scope>
    <source>
        <strain evidence="2 3">CCNP 1315</strain>
    </source>
</reference>
<keyword evidence="3" id="KW-1185">Reference proteome</keyword>
<dbReference type="Proteomes" id="UP001301728">
    <property type="component" value="Unassembled WGS sequence"/>
</dbReference>
<dbReference type="Pfam" id="PF26567">
    <property type="entry name" value="BstA_C"/>
    <property type="match status" value="1"/>
</dbReference>
<dbReference type="SUPFAM" id="SSF54616">
    <property type="entry name" value="DNA-binding domain of Mlu1-box binding protein MBP1"/>
    <property type="match status" value="1"/>
</dbReference>
<gene>
    <name evidence="2" type="ORF">VB854_17755</name>
</gene>
<dbReference type="SMART" id="SM01252">
    <property type="entry name" value="KilA-N"/>
    <property type="match status" value="1"/>
</dbReference>
<dbReference type="EMBL" id="JAYGHT010000095">
    <property type="protein sequence ID" value="MEA5520790.1"/>
    <property type="molecule type" value="Genomic_DNA"/>
</dbReference>
<evidence type="ECO:0000259" key="1">
    <source>
        <dbReference type="PROSITE" id="PS51301"/>
    </source>
</evidence>
<name>A0ABU5U0T9_9CYAN</name>
<evidence type="ECO:0000313" key="3">
    <source>
        <dbReference type="Proteomes" id="UP001301728"/>
    </source>
</evidence>
<organism evidence="2 3">
    <name type="scientific">Limnoraphis robusta CCNP1315</name>
    <dbReference type="NCBI Taxonomy" id="3110306"/>
    <lineage>
        <taxon>Bacteria</taxon>
        <taxon>Bacillati</taxon>
        <taxon>Cyanobacteriota</taxon>
        <taxon>Cyanophyceae</taxon>
        <taxon>Oscillatoriophycideae</taxon>
        <taxon>Oscillatoriales</taxon>
        <taxon>Sirenicapillariaceae</taxon>
        <taxon>Limnoraphis</taxon>
    </lineage>
</organism>